<dbReference type="Proteomes" id="UP000836841">
    <property type="component" value="Chromosome 2"/>
</dbReference>
<reference evidence="2 3" key="1">
    <citation type="submission" date="2022-03" db="EMBL/GenBank/DDBJ databases">
        <authorList>
            <person name="Nunn A."/>
            <person name="Chopra R."/>
            <person name="Nunn A."/>
            <person name="Contreras Garrido A."/>
        </authorList>
    </citation>
    <scope>NUCLEOTIDE SEQUENCE [LARGE SCALE GENOMIC DNA]</scope>
</reference>
<feature type="non-terminal residue" evidence="2">
    <location>
        <position position="191"/>
    </location>
</feature>
<dbReference type="EMBL" id="OU466858">
    <property type="protein sequence ID" value="CAH2047435.1"/>
    <property type="molecule type" value="Genomic_DNA"/>
</dbReference>
<evidence type="ECO:0000259" key="1">
    <source>
        <dbReference type="Pfam" id="PF00112"/>
    </source>
</evidence>
<feature type="domain" description="Peptidase C1A papain C-terminal" evidence="1">
    <location>
        <begin position="2"/>
        <end position="191"/>
    </location>
</feature>
<sequence>ICWAIASTRSLSARLRILKKIEAPLSALHLLVGLIDKVNSKGALVDFQHLQTFLKKDGAILEEDCMCVEPLLNTKKGKTKSKVPTLCTNKRQPKRTFKVKDLIISEKVDEKKLISLVTEGPVAVSLDFYKEFEDLVGVGWNLLRSQKSRKQVEKNMVVCHGYGTVNGIHYWDIQNSAGTRWGNGGFGKVIR</sequence>
<feature type="non-terminal residue" evidence="2">
    <location>
        <position position="1"/>
    </location>
</feature>
<dbReference type="SUPFAM" id="SSF54001">
    <property type="entry name" value="Cysteine proteinases"/>
    <property type="match status" value="1"/>
</dbReference>
<dbReference type="InterPro" id="IPR038765">
    <property type="entry name" value="Papain-like_cys_pep_sf"/>
</dbReference>
<dbReference type="GO" id="GO:0008234">
    <property type="term" value="F:cysteine-type peptidase activity"/>
    <property type="evidence" value="ECO:0007669"/>
    <property type="project" value="InterPro"/>
</dbReference>
<proteinExistence type="predicted"/>
<name>A0AAU9RR38_THLAR</name>
<evidence type="ECO:0000313" key="2">
    <source>
        <dbReference type="EMBL" id="CAH2047435.1"/>
    </source>
</evidence>
<keyword evidence="3" id="KW-1185">Reference proteome</keyword>
<gene>
    <name evidence="2" type="ORF">TAV2_LOCUS6363</name>
</gene>
<accession>A0AAU9RR38</accession>
<evidence type="ECO:0000313" key="3">
    <source>
        <dbReference type="Proteomes" id="UP000836841"/>
    </source>
</evidence>
<dbReference type="Pfam" id="PF00112">
    <property type="entry name" value="Peptidase_C1"/>
    <property type="match status" value="1"/>
</dbReference>
<dbReference type="GO" id="GO:0006508">
    <property type="term" value="P:proteolysis"/>
    <property type="evidence" value="ECO:0007669"/>
    <property type="project" value="InterPro"/>
</dbReference>
<organism evidence="2 3">
    <name type="scientific">Thlaspi arvense</name>
    <name type="common">Field penny-cress</name>
    <dbReference type="NCBI Taxonomy" id="13288"/>
    <lineage>
        <taxon>Eukaryota</taxon>
        <taxon>Viridiplantae</taxon>
        <taxon>Streptophyta</taxon>
        <taxon>Embryophyta</taxon>
        <taxon>Tracheophyta</taxon>
        <taxon>Spermatophyta</taxon>
        <taxon>Magnoliopsida</taxon>
        <taxon>eudicotyledons</taxon>
        <taxon>Gunneridae</taxon>
        <taxon>Pentapetalae</taxon>
        <taxon>rosids</taxon>
        <taxon>malvids</taxon>
        <taxon>Brassicales</taxon>
        <taxon>Brassicaceae</taxon>
        <taxon>Thlaspideae</taxon>
        <taxon>Thlaspi</taxon>
    </lineage>
</organism>
<protein>
    <recommendedName>
        <fullName evidence="1">Peptidase C1A papain C-terminal domain-containing protein</fullName>
    </recommendedName>
</protein>
<dbReference type="InterPro" id="IPR000668">
    <property type="entry name" value="Peptidase_C1A_C"/>
</dbReference>
<dbReference type="AlphaFoldDB" id="A0AAU9RR38"/>
<dbReference type="Gene3D" id="3.90.70.10">
    <property type="entry name" value="Cysteine proteinases"/>
    <property type="match status" value="1"/>
</dbReference>